<name>A0A6A6PLJ1_9PEZI</name>
<dbReference type="SUPFAM" id="SSF53254">
    <property type="entry name" value="Phosphoglycerate mutase-like"/>
    <property type="match status" value="1"/>
</dbReference>
<comment type="similarity">
    <text evidence="1">Belongs to the histidine acid phosphatase family.</text>
</comment>
<feature type="chain" id="PRO_5025454128" evidence="2">
    <location>
        <begin position="17"/>
        <end position="470"/>
    </location>
</feature>
<keyword evidence="2" id="KW-0732">Signal</keyword>
<dbReference type="PANTHER" id="PTHR11567">
    <property type="entry name" value="ACID PHOSPHATASE-RELATED"/>
    <property type="match status" value="1"/>
</dbReference>
<evidence type="ECO:0000313" key="4">
    <source>
        <dbReference type="Proteomes" id="UP000799767"/>
    </source>
</evidence>
<dbReference type="InterPro" id="IPR000560">
    <property type="entry name" value="His_Pase_clade-2"/>
</dbReference>
<dbReference type="AlphaFoldDB" id="A0A6A6PLJ1"/>
<evidence type="ECO:0000256" key="1">
    <source>
        <dbReference type="ARBA" id="ARBA00005375"/>
    </source>
</evidence>
<organism evidence="3 4">
    <name type="scientific">Neohortaea acidophila</name>
    <dbReference type="NCBI Taxonomy" id="245834"/>
    <lineage>
        <taxon>Eukaryota</taxon>
        <taxon>Fungi</taxon>
        <taxon>Dikarya</taxon>
        <taxon>Ascomycota</taxon>
        <taxon>Pezizomycotina</taxon>
        <taxon>Dothideomycetes</taxon>
        <taxon>Dothideomycetidae</taxon>
        <taxon>Mycosphaerellales</taxon>
        <taxon>Teratosphaeriaceae</taxon>
        <taxon>Neohortaea</taxon>
    </lineage>
</organism>
<dbReference type="Gene3D" id="3.40.50.1240">
    <property type="entry name" value="Phosphoglycerate mutase-like"/>
    <property type="match status" value="1"/>
</dbReference>
<protein>
    <submittedName>
        <fullName evidence="3">Histidine phosphatase superfamily</fullName>
    </submittedName>
</protein>
<reference evidence="3" key="1">
    <citation type="journal article" date="2020" name="Stud. Mycol.">
        <title>101 Dothideomycetes genomes: a test case for predicting lifestyles and emergence of pathogens.</title>
        <authorList>
            <person name="Haridas S."/>
            <person name="Albert R."/>
            <person name="Binder M."/>
            <person name="Bloem J."/>
            <person name="Labutti K."/>
            <person name="Salamov A."/>
            <person name="Andreopoulos B."/>
            <person name="Baker S."/>
            <person name="Barry K."/>
            <person name="Bills G."/>
            <person name="Bluhm B."/>
            <person name="Cannon C."/>
            <person name="Castanera R."/>
            <person name="Culley D."/>
            <person name="Daum C."/>
            <person name="Ezra D."/>
            <person name="Gonzalez J."/>
            <person name="Henrissat B."/>
            <person name="Kuo A."/>
            <person name="Liang C."/>
            <person name="Lipzen A."/>
            <person name="Lutzoni F."/>
            <person name="Magnuson J."/>
            <person name="Mondo S."/>
            <person name="Nolan M."/>
            <person name="Ohm R."/>
            <person name="Pangilinan J."/>
            <person name="Park H.-J."/>
            <person name="Ramirez L."/>
            <person name="Alfaro M."/>
            <person name="Sun H."/>
            <person name="Tritt A."/>
            <person name="Yoshinaga Y."/>
            <person name="Zwiers L.-H."/>
            <person name="Turgeon B."/>
            <person name="Goodwin S."/>
            <person name="Spatafora J."/>
            <person name="Crous P."/>
            <person name="Grigoriev I."/>
        </authorList>
    </citation>
    <scope>NUCLEOTIDE SEQUENCE</scope>
    <source>
        <strain evidence="3">CBS 113389</strain>
    </source>
</reference>
<evidence type="ECO:0000256" key="2">
    <source>
        <dbReference type="SAM" id="SignalP"/>
    </source>
</evidence>
<dbReference type="PANTHER" id="PTHR11567:SF195">
    <property type="entry name" value="ACID PHOSPHATASE, PUTATIVE (AFU_ORTHOLOGUE AFUA_3G14570)-RELATED"/>
    <property type="match status" value="1"/>
</dbReference>
<dbReference type="GeneID" id="54475412"/>
<proteinExistence type="inferred from homology"/>
<dbReference type="OrthoDB" id="10262962at2759"/>
<dbReference type="GO" id="GO:0016791">
    <property type="term" value="F:phosphatase activity"/>
    <property type="evidence" value="ECO:0007669"/>
    <property type="project" value="TreeGrafter"/>
</dbReference>
<dbReference type="CDD" id="cd07061">
    <property type="entry name" value="HP_HAP_like"/>
    <property type="match status" value="1"/>
</dbReference>
<gene>
    <name evidence="3" type="ORF">BDY17DRAFT_302421</name>
</gene>
<accession>A0A6A6PLJ1</accession>
<dbReference type="RefSeq" id="XP_033587375.1">
    <property type="nucleotide sequence ID" value="XM_033734410.1"/>
</dbReference>
<sequence length="470" mass="52486">MFYLTSAALLVGGAFAQVPSALYGTFYPKNINTTEWISNDTIGTYGGIYQAGTYDWNVENKTYGTYDYCFMPHPRVQEYRLPAPVANGSVKAELVYLQYLQRHQRRTPYNILPTGENQPFECDNIDTYLYAGPGQGVSAQAPIDVYGETYTDPTNPFVKTYIPGTCQYPQLTIGGLLDAYIHAQDLWGVYGEKLGFLPSCPDNTTWFRSSESPLTQQTAGGVLRGIWPSYSKSLPLHQQATDVDTVNEGFSCSYRNTILADILNTSAWQAQLQAAAPLLAQLEPFTANDSAWTQTFDHLSDNFQSRLCNGYHLPCAINDTSDCVSMTQADEVFRTGDWEWNYYWRAYPNAKTYIQTVEGLFIQEILARFAAVEAGTNTIKYEHDFIHDGDIGPVAGALGISSLRWPGMGSNIAFELWRIDGGSIYARVLYSGQPMETIYGLLEWLPLSQLVGILQEYVPENIIQLCNTSS</sequence>
<feature type="signal peptide" evidence="2">
    <location>
        <begin position="1"/>
        <end position="16"/>
    </location>
</feature>
<dbReference type="Proteomes" id="UP000799767">
    <property type="component" value="Unassembled WGS sequence"/>
</dbReference>
<dbReference type="EMBL" id="MU001639">
    <property type="protein sequence ID" value="KAF2480805.1"/>
    <property type="molecule type" value="Genomic_DNA"/>
</dbReference>
<dbReference type="InterPro" id="IPR050645">
    <property type="entry name" value="Histidine_acid_phosphatase"/>
</dbReference>
<dbReference type="Pfam" id="PF00328">
    <property type="entry name" value="His_Phos_2"/>
    <property type="match status" value="1"/>
</dbReference>
<evidence type="ECO:0000313" key="3">
    <source>
        <dbReference type="EMBL" id="KAF2480805.1"/>
    </source>
</evidence>
<dbReference type="InterPro" id="IPR029033">
    <property type="entry name" value="His_PPase_superfam"/>
</dbReference>
<keyword evidence="4" id="KW-1185">Reference proteome</keyword>